<sequence>MNEILPNIRMTTRYCHYEEERRGNLYTSINEIDTLHYITLAVTTGLNHKKSLPKKEGFI</sequence>
<name>A0ABW8YF48_9FLAO</name>
<dbReference type="Proteomes" id="UP001629059">
    <property type="component" value="Unassembled WGS sequence"/>
</dbReference>
<keyword evidence="2" id="KW-1185">Reference proteome</keyword>
<protein>
    <submittedName>
        <fullName evidence="1">Uncharacterized protein</fullName>
    </submittedName>
</protein>
<dbReference type="RefSeq" id="WP_408075456.1">
    <property type="nucleotide sequence ID" value="NZ_JBELQB010000010.1"/>
</dbReference>
<organism evidence="1 2">
    <name type="scientific">Flavobacterium rhizophilum</name>
    <dbReference type="NCBI Taxonomy" id="3163296"/>
    <lineage>
        <taxon>Bacteria</taxon>
        <taxon>Pseudomonadati</taxon>
        <taxon>Bacteroidota</taxon>
        <taxon>Flavobacteriia</taxon>
        <taxon>Flavobacteriales</taxon>
        <taxon>Flavobacteriaceae</taxon>
        <taxon>Flavobacterium</taxon>
    </lineage>
</organism>
<dbReference type="EMBL" id="JBELQB010000010">
    <property type="protein sequence ID" value="MFL9838497.1"/>
    <property type="molecule type" value="Genomic_DNA"/>
</dbReference>
<comment type="caution">
    <text evidence="1">The sequence shown here is derived from an EMBL/GenBank/DDBJ whole genome shotgun (WGS) entry which is preliminary data.</text>
</comment>
<evidence type="ECO:0000313" key="2">
    <source>
        <dbReference type="Proteomes" id="UP001629059"/>
    </source>
</evidence>
<proteinExistence type="predicted"/>
<reference evidence="1 2" key="1">
    <citation type="submission" date="2024-06" db="EMBL/GenBank/DDBJ databases">
        <authorList>
            <person name="Kaempfer P."/>
            <person name="Viver T."/>
        </authorList>
    </citation>
    <scope>NUCLEOTIDE SEQUENCE [LARGE SCALE GENOMIC DNA]</scope>
    <source>
        <strain evidence="1 2">ST-75</strain>
    </source>
</reference>
<evidence type="ECO:0000313" key="1">
    <source>
        <dbReference type="EMBL" id="MFL9838497.1"/>
    </source>
</evidence>
<gene>
    <name evidence="1" type="ORF">ABS768_13365</name>
</gene>
<accession>A0ABW8YF48</accession>